<dbReference type="InterPro" id="IPR051907">
    <property type="entry name" value="DoxX-like_oxidoreductase"/>
</dbReference>
<comment type="subcellular location">
    <subcellularLocation>
        <location evidence="1">Cell membrane</location>
        <topology evidence="1">Multi-pass membrane protein</topology>
    </subcellularLocation>
</comment>
<accession>A0ABU8BTX3</accession>
<dbReference type="PANTHER" id="PTHR33452">
    <property type="entry name" value="OXIDOREDUCTASE CATD-RELATED"/>
    <property type="match status" value="1"/>
</dbReference>
<dbReference type="RefSeq" id="WP_335420968.1">
    <property type="nucleotide sequence ID" value="NZ_JBALHR010000003.1"/>
</dbReference>
<keyword evidence="3" id="KW-1003">Cell membrane</keyword>
<name>A0ABU8BTX3_9RHOB</name>
<gene>
    <name evidence="8" type="ORF">V6590_06080</name>
</gene>
<dbReference type="PANTHER" id="PTHR33452:SF1">
    <property type="entry name" value="INNER MEMBRANE PROTEIN YPHA-RELATED"/>
    <property type="match status" value="1"/>
</dbReference>
<proteinExistence type="inferred from homology"/>
<evidence type="ECO:0000256" key="5">
    <source>
        <dbReference type="ARBA" id="ARBA00022989"/>
    </source>
</evidence>
<comment type="caution">
    <text evidence="8">The sequence shown here is derived from an EMBL/GenBank/DDBJ whole genome shotgun (WGS) entry which is preliminary data.</text>
</comment>
<reference evidence="8" key="1">
    <citation type="submission" date="2024-02" db="EMBL/GenBank/DDBJ databases">
        <title>Genome sequences of strain Gemmobacter sp. JM10B15.</title>
        <authorList>
            <person name="Zhang M."/>
        </authorList>
    </citation>
    <scope>NUCLEOTIDE SEQUENCE</scope>
    <source>
        <strain evidence="8">JM10B15</strain>
    </source>
</reference>
<dbReference type="InterPro" id="IPR032808">
    <property type="entry name" value="DoxX"/>
</dbReference>
<evidence type="ECO:0000256" key="6">
    <source>
        <dbReference type="ARBA" id="ARBA00023136"/>
    </source>
</evidence>
<evidence type="ECO:0000313" key="8">
    <source>
        <dbReference type="EMBL" id="MEH7827707.1"/>
    </source>
</evidence>
<feature type="transmembrane region" description="Helical" evidence="7">
    <location>
        <begin position="81"/>
        <end position="106"/>
    </location>
</feature>
<protein>
    <submittedName>
        <fullName evidence="8">DoxX family protein</fullName>
    </submittedName>
</protein>
<keyword evidence="5 7" id="KW-1133">Transmembrane helix</keyword>
<evidence type="ECO:0000313" key="9">
    <source>
        <dbReference type="Proteomes" id="UP001431963"/>
    </source>
</evidence>
<evidence type="ECO:0000256" key="3">
    <source>
        <dbReference type="ARBA" id="ARBA00022475"/>
    </source>
</evidence>
<evidence type="ECO:0000256" key="4">
    <source>
        <dbReference type="ARBA" id="ARBA00022692"/>
    </source>
</evidence>
<feature type="transmembrane region" description="Helical" evidence="7">
    <location>
        <begin position="112"/>
        <end position="129"/>
    </location>
</feature>
<dbReference type="Proteomes" id="UP001431963">
    <property type="component" value="Unassembled WGS sequence"/>
</dbReference>
<dbReference type="Pfam" id="PF07681">
    <property type="entry name" value="DoxX"/>
    <property type="match status" value="1"/>
</dbReference>
<keyword evidence="4 7" id="KW-0812">Transmembrane</keyword>
<dbReference type="EMBL" id="JBALHR010000003">
    <property type="protein sequence ID" value="MEH7827707.1"/>
    <property type="molecule type" value="Genomic_DNA"/>
</dbReference>
<evidence type="ECO:0000256" key="2">
    <source>
        <dbReference type="ARBA" id="ARBA00006679"/>
    </source>
</evidence>
<comment type="similarity">
    <text evidence="2">Belongs to the DoxX family.</text>
</comment>
<evidence type="ECO:0000256" key="1">
    <source>
        <dbReference type="ARBA" id="ARBA00004651"/>
    </source>
</evidence>
<keyword evidence="9" id="KW-1185">Reference proteome</keyword>
<keyword evidence="6 7" id="KW-0472">Membrane</keyword>
<evidence type="ECO:0000256" key="7">
    <source>
        <dbReference type="SAM" id="Phobius"/>
    </source>
</evidence>
<organism evidence="8 9">
    <name type="scientific">Gemmobacter denitrificans</name>
    <dbReference type="NCBI Taxonomy" id="3123040"/>
    <lineage>
        <taxon>Bacteria</taxon>
        <taxon>Pseudomonadati</taxon>
        <taxon>Pseudomonadota</taxon>
        <taxon>Alphaproteobacteria</taxon>
        <taxon>Rhodobacterales</taxon>
        <taxon>Paracoccaceae</taxon>
        <taxon>Gemmobacter</taxon>
    </lineage>
</organism>
<sequence>MLDLIRRVNGLLGRVPQDAVALALRIFPAMVFLQSGRTKVEGLFTIKDSTFFLFEHEYALPLIPPNLAAVLATTAEHVLPLLMILGLATRLSALGLLGMTAVIQIFVYPDAWVTHGLWASALLAVVAIGPGRVSLDRVLGLDGAMR</sequence>